<comment type="caution">
    <text evidence="3">The sequence shown here is derived from an EMBL/GenBank/DDBJ whole genome shotgun (WGS) entry which is preliminary data.</text>
</comment>
<dbReference type="SUPFAM" id="SSF52200">
    <property type="entry name" value="Toll/Interleukin receptor TIR domain"/>
    <property type="match status" value="1"/>
</dbReference>
<evidence type="ECO:0000313" key="3">
    <source>
        <dbReference type="EMBL" id="KAK2975004.1"/>
    </source>
</evidence>
<reference evidence="3" key="1">
    <citation type="submission" date="2022-12" db="EMBL/GenBank/DDBJ databases">
        <title>Draft genome assemblies for two species of Escallonia (Escalloniales).</title>
        <authorList>
            <person name="Chanderbali A."/>
            <person name="Dervinis C."/>
            <person name="Anghel I."/>
            <person name="Soltis D."/>
            <person name="Soltis P."/>
            <person name="Zapata F."/>
        </authorList>
    </citation>
    <scope>NUCLEOTIDE SEQUENCE</scope>
    <source>
        <strain evidence="3">UCBG92.1500</strain>
        <tissue evidence="3">Leaf</tissue>
    </source>
</reference>
<evidence type="ECO:0000256" key="1">
    <source>
        <dbReference type="ARBA" id="ARBA00023027"/>
    </source>
</evidence>
<protein>
    <recommendedName>
        <fullName evidence="2">TIR domain-containing protein</fullName>
    </recommendedName>
</protein>
<feature type="domain" description="TIR" evidence="2">
    <location>
        <begin position="5"/>
        <end position="137"/>
    </location>
</feature>
<name>A0AA88QQ49_9ASTE</name>
<dbReference type="Gene3D" id="3.40.50.10140">
    <property type="entry name" value="Toll/interleukin-1 receptor homology (TIR) domain"/>
    <property type="match status" value="1"/>
</dbReference>
<gene>
    <name evidence="3" type="ORF">RJ640_001379</name>
</gene>
<evidence type="ECO:0000313" key="4">
    <source>
        <dbReference type="Proteomes" id="UP001187471"/>
    </source>
</evidence>
<dbReference type="Gene3D" id="3.30.200.20">
    <property type="entry name" value="Phosphorylase Kinase, domain 1"/>
    <property type="match status" value="1"/>
</dbReference>
<dbReference type="SMART" id="SM00255">
    <property type="entry name" value="TIR"/>
    <property type="match status" value="1"/>
</dbReference>
<dbReference type="PANTHER" id="PTHR32009">
    <property type="entry name" value="TMV RESISTANCE PROTEIN N-LIKE"/>
    <property type="match status" value="1"/>
</dbReference>
<dbReference type="Pfam" id="PF01582">
    <property type="entry name" value="TIR"/>
    <property type="match status" value="1"/>
</dbReference>
<accession>A0AA88QQ49</accession>
<dbReference type="PANTHER" id="PTHR32009:SF115">
    <property type="entry name" value="RPP1-LIKE DISEASE RESISTANCE PROTEIN-RELATED"/>
    <property type="match status" value="1"/>
</dbReference>
<keyword evidence="1" id="KW-0520">NAD</keyword>
<dbReference type="GO" id="GO:0007165">
    <property type="term" value="P:signal transduction"/>
    <property type="evidence" value="ECO:0007669"/>
    <property type="project" value="InterPro"/>
</dbReference>
<proteinExistence type="predicted"/>
<dbReference type="InterPro" id="IPR000157">
    <property type="entry name" value="TIR_dom"/>
</dbReference>
<organism evidence="3 4">
    <name type="scientific">Escallonia rubra</name>
    <dbReference type="NCBI Taxonomy" id="112253"/>
    <lineage>
        <taxon>Eukaryota</taxon>
        <taxon>Viridiplantae</taxon>
        <taxon>Streptophyta</taxon>
        <taxon>Embryophyta</taxon>
        <taxon>Tracheophyta</taxon>
        <taxon>Spermatophyta</taxon>
        <taxon>Magnoliopsida</taxon>
        <taxon>eudicotyledons</taxon>
        <taxon>Gunneridae</taxon>
        <taxon>Pentapetalae</taxon>
        <taxon>asterids</taxon>
        <taxon>campanulids</taxon>
        <taxon>Escalloniales</taxon>
        <taxon>Escalloniaceae</taxon>
        <taxon>Escallonia</taxon>
    </lineage>
</organism>
<keyword evidence="4" id="KW-1185">Reference proteome</keyword>
<dbReference type="InterPro" id="IPR035897">
    <property type="entry name" value="Toll_tir_struct_dom_sf"/>
</dbReference>
<dbReference type="AlphaFoldDB" id="A0AA88QQ49"/>
<dbReference type="PROSITE" id="PS50104">
    <property type="entry name" value="TIR"/>
    <property type="match status" value="1"/>
</dbReference>
<evidence type="ECO:0000259" key="2">
    <source>
        <dbReference type="PROSITE" id="PS50104"/>
    </source>
</evidence>
<dbReference type="EMBL" id="JAVXUO010002259">
    <property type="protein sequence ID" value="KAK2975004.1"/>
    <property type="molecule type" value="Genomic_DNA"/>
</dbReference>
<sequence length="180" mass="19995">MATEPKHDVFICFRGTDCRDEFLPHLVDSLKRAGIIPFIDTDTEKGVSISPQLLTAIAESWSLAIVMSQIFATSTWCLGDLEENLKNRTSGLPVMPIGYRVDPSDVRKHALAEFGNLAGLVFPSPHSRHATHNFNHHMLIVDDSYGSVFMAFLDNGSRVAQKRQSLSSRQGIAYPVPLRD</sequence>
<dbReference type="Proteomes" id="UP001187471">
    <property type="component" value="Unassembled WGS sequence"/>
</dbReference>